<dbReference type="EMBL" id="UOGK01000573">
    <property type="protein sequence ID" value="VAX41645.1"/>
    <property type="molecule type" value="Genomic_DNA"/>
</dbReference>
<feature type="non-terminal residue" evidence="1">
    <location>
        <position position="305"/>
    </location>
</feature>
<accession>A0A3B1E605</accession>
<gene>
    <name evidence="1" type="ORF">MNBD_PLANCTO03-329</name>
</gene>
<reference evidence="1" key="1">
    <citation type="submission" date="2018-06" db="EMBL/GenBank/DDBJ databases">
        <authorList>
            <person name="Zhirakovskaya E."/>
        </authorList>
    </citation>
    <scope>NUCLEOTIDE SEQUENCE</scope>
</reference>
<organism evidence="1">
    <name type="scientific">hydrothermal vent metagenome</name>
    <dbReference type="NCBI Taxonomy" id="652676"/>
    <lineage>
        <taxon>unclassified sequences</taxon>
        <taxon>metagenomes</taxon>
        <taxon>ecological metagenomes</taxon>
    </lineage>
</organism>
<evidence type="ECO:0000313" key="1">
    <source>
        <dbReference type="EMBL" id="VAX41645.1"/>
    </source>
</evidence>
<sequence>MLFLKIALDNEAVFVDTEGMNAQQPQVSSSAHLALETDGREAFGRLRAALAGLVGATLGTGVSAAEVADGLGVSRKLGWQVWRLAFAADPFERAGVLPTRHSLEQVLVRAREQGVPEAAAEELVRAISGFEAVRQAHKGSRELFESMLRSVVNPSEPEAISESVRRDAHEANCLIWGSEIGLSYTCDIFAPNPEQPGWLDMVYLSGLYSVRRLRPTGRCIVHGLGTRVPSSVPERDSPRPLMGGGESALEPLILPFCTHPIPAHRALPDFCGQRRVELVEGSLGDAGSVSLVSGEWNPLAGPHYR</sequence>
<dbReference type="AlphaFoldDB" id="A0A3B1E605"/>
<proteinExistence type="predicted"/>
<protein>
    <submittedName>
        <fullName evidence="1">Uncharacterized protein</fullName>
    </submittedName>
</protein>
<name>A0A3B1E605_9ZZZZ</name>